<protein>
    <submittedName>
        <fullName evidence="3">Uncharacterized protein</fullName>
    </submittedName>
</protein>
<evidence type="ECO:0000256" key="1">
    <source>
        <dbReference type="SAM" id="MobiDB-lite"/>
    </source>
</evidence>
<feature type="compositionally biased region" description="Polar residues" evidence="1">
    <location>
        <begin position="124"/>
        <end position="133"/>
    </location>
</feature>
<feature type="transmembrane region" description="Helical" evidence="2">
    <location>
        <begin position="176"/>
        <end position="192"/>
    </location>
</feature>
<organism evidence="3 4">
    <name type="scientific">Dermatophagoides pteronyssinus</name>
    <name type="common">European house dust mite</name>
    <dbReference type="NCBI Taxonomy" id="6956"/>
    <lineage>
        <taxon>Eukaryota</taxon>
        <taxon>Metazoa</taxon>
        <taxon>Ecdysozoa</taxon>
        <taxon>Arthropoda</taxon>
        <taxon>Chelicerata</taxon>
        <taxon>Arachnida</taxon>
        <taxon>Acari</taxon>
        <taxon>Acariformes</taxon>
        <taxon>Sarcoptiformes</taxon>
        <taxon>Astigmata</taxon>
        <taxon>Psoroptidia</taxon>
        <taxon>Analgoidea</taxon>
        <taxon>Pyroglyphidae</taxon>
        <taxon>Dermatophagoidinae</taxon>
        <taxon>Dermatophagoides</taxon>
    </lineage>
</organism>
<dbReference type="EMBL" id="NJHN03000099">
    <property type="protein sequence ID" value="KAH9415136.1"/>
    <property type="molecule type" value="Genomic_DNA"/>
</dbReference>
<evidence type="ECO:0000313" key="4">
    <source>
        <dbReference type="Proteomes" id="UP000887458"/>
    </source>
</evidence>
<evidence type="ECO:0000313" key="3">
    <source>
        <dbReference type="EMBL" id="KAH9415136.1"/>
    </source>
</evidence>
<dbReference type="Proteomes" id="UP000887458">
    <property type="component" value="Unassembled WGS sequence"/>
</dbReference>
<feature type="region of interest" description="Disordered" evidence="1">
    <location>
        <begin position="124"/>
        <end position="160"/>
    </location>
</feature>
<gene>
    <name evidence="3" type="ORF">DERP_006225</name>
</gene>
<feature type="transmembrane region" description="Helical" evidence="2">
    <location>
        <begin position="41"/>
        <end position="60"/>
    </location>
</feature>
<reference evidence="3 4" key="2">
    <citation type="journal article" date="2022" name="Mol. Biol. Evol.">
        <title>Comparative Genomics Reveals Insights into the Divergent Evolution of Astigmatic Mites and Household Pest Adaptations.</title>
        <authorList>
            <person name="Xiong Q."/>
            <person name="Wan A.T."/>
            <person name="Liu X."/>
            <person name="Fung C.S."/>
            <person name="Xiao X."/>
            <person name="Malainual N."/>
            <person name="Hou J."/>
            <person name="Wang L."/>
            <person name="Wang M."/>
            <person name="Yang K.Y."/>
            <person name="Cui Y."/>
            <person name="Leung E.L."/>
            <person name="Nong W."/>
            <person name="Shin S.K."/>
            <person name="Au S.W."/>
            <person name="Jeong K.Y."/>
            <person name="Chew F.T."/>
            <person name="Hui J.H."/>
            <person name="Leung T.F."/>
            <person name="Tungtrongchitr A."/>
            <person name="Zhong N."/>
            <person name="Liu Z."/>
            <person name="Tsui S.K."/>
        </authorList>
    </citation>
    <scope>NUCLEOTIDE SEQUENCE [LARGE SCALE GENOMIC DNA]</scope>
    <source>
        <strain evidence="3">Derp</strain>
    </source>
</reference>
<keyword evidence="2" id="KW-0472">Membrane</keyword>
<evidence type="ECO:0000256" key="2">
    <source>
        <dbReference type="SAM" id="Phobius"/>
    </source>
</evidence>
<keyword evidence="4" id="KW-1185">Reference proteome</keyword>
<comment type="caution">
    <text evidence="3">The sequence shown here is derived from an EMBL/GenBank/DDBJ whole genome shotgun (WGS) entry which is preliminary data.</text>
</comment>
<reference evidence="3 4" key="1">
    <citation type="journal article" date="2018" name="J. Allergy Clin. Immunol.">
        <title>High-quality assembly of Dermatophagoides pteronyssinus genome and transcriptome reveals a wide range of novel allergens.</title>
        <authorList>
            <person name="Liu X.Y."/>
            <person name="Yang K.Y."/>
            <person name="Wang M.Q."/>
            <person name="Kwok J.S."/>
            <person name="Zeng X."/>
            <person name="Yang Z."/>
            <person name="Xiao X.J."/>
            <person name="Lau C.P."/>
            <person name="Li Y."/>
            <person name="Huang Z.M."/>
            <person name="Ba J.G."/>
            <person name="Yim A.K."/>
            <person name="Ouyang C.Y."/>
            <person name="Ngai S.M."/>
            <person name="Chan T.F."/>
            <person name="Leung E.L."/>
            <person name="Liu L."/>
            <person name="Liu Z.G."/>
            <person name="Tsui S.K."/>
        </authorList>
    </citation>
    <scope>NUCLEOTIDE SEQUENCE [LARGE SCALE GENOMIC DNA]</scope>
    <source>
        <strain evidence="3">Derp</strain>
    </source>
</reference>
<name>A0ABQ8IY64_DERPT</name>
<proteinExistence type="predicted"/>
<accession>A0ABQ8IY64</accession>
<keyword evidence="2" id="KW-1133">Transmembrane helix</keyword>
<sequence length="201" mass="24317">MKQLLPVDDNDDYFGESEQTIFSRFYLKQITFLAELDQLEIVKVLHDGLIIIIVIIIMMINNEQQQQQRNPSNIGHWLYCLLTLLDPIQIDNVYYELRLLFQTLNRQRKKILFITMERIRNNRKNSSNHQQVMDNGHEAQQQQQQQPKNDDNRKQWWPKQQQQQQQQQIYRPLKDQYCNICLIMMIIIHFFGQKDLLDSLI</sequence>
<keyword evidence="2" id="KW-0812">Transmembrane</keyword>